<keyword evidence="4" id="KW-1185">Reference proteome</keyword>
<gene>
    <name evidence="3" type="ORF">LITE_LOCUS45173</name>
</gene>
<dbReference type="AlphaFoldDB" id="A0AAV0QWH9"/>
<dbReference type="InterPro" id="IPR000719">
    <property type="entry name" value="Prot_kinase_dom"/>
</dbReference>
<dbReference type="GO" id="GO:0005524">
    <property type="term" value="F:ATP binding"/>
    <property type="evidence" value="ECO:0007669"/>
    <property type="project" value="UniProtKB-UniRule"/>
</dbReference>
<accession>A0AAV0QWH9</accession>
<proteinExistence type="predicted"/>
<evidence type="ECO:0000313" key="3">
    <source>
        <dbReference type="EMBL" id="CAI0549514.1"/>
    </source>
</evidence>
<dbReference type="PANTHER" id="PTHR48011:SF18">
    <property type="entry name" value="MITOGEN-ACTIVATED PROTEIN KINASE KINASE KINASE 19-RELATED"/>
    <property type="match status" value="1"/>
</dbReference>
<feature type="binding site" evidence="1">
    <location>
        <position position="54"/>
    </location>
    <ligand>
        <name>ATP</name>
        <dbReference type="ChEBI" id="CHEBI:30616"/>
    </ligand>
</feature>
<organism evidence="3 4">
    <name type="scientific">Linum tenue</name>
    <dbReference type="NCBI Taxonomy" id="586396"/>
    <lineage>
        <taxon>Eukaryota</taxon>
        <taxon>Viridiplantae</taxon>
        <taxon>Streptophyta</taxon>
        <taxon>Embryophyta</taxon>
        <taxon>Tracheophyta</taxon>
        <taxon>Spermatophyta</taxon>
        <taxon>Magnoliopsida</taxon>
        <taxon>eudicotyledons</taxon>
        <taxon>Gunneridae</taxon>
        <taxon>Pentapetalae</taxon>
        <taxon>rosids</taxon>
        <taxon>fabids</taxon>
        <taxon>Malpighiales</taxon>
        <taxon>Linaceae</taxon>
        <taxon>Linum</taxon>
    </lineage>
</organism>
<dbReference type="EMBL" id="CAMGYJ010000010">
    <property type="protein sequence ID" value="CAI0549514.1"/>
    <property type="molecule type" value="Genomic_DNA"/>
</dbReference>
<evidence type="ECO:0000313" key="4">
    <source>
        <dbReference type="Proteomes" id="UP001154282"/>
    </source>
</evidence>
<dbReference type="Proteomes" id="UP001154282">
    <property type="component" value="Unassembled WGS sequence"/>
</dbReference>
<dbReference type="PANTHER" id="PTHR48011">
    <property type="entry name" value="CCR4-NOT TRANSCRIPTIONAL COMPLEX SUBUNIT CAF120-RELATED"/>
    <property type="match status" value="1"/>
</dbReference>
<name>A0AAV0QWH9_9ROSI</name>
<dbReference type="InterPro" id="IPR052751">
    <property type="entry name" value="Plant_MAPKKK"/>
</dbReference>
<sequence length="202" mass="22086">MYVIANHPFQDPPSPSSSAAAIRWSRGKLLGKGTYGKVYIGIPRTPNLPLMAVKFTPEYNAKFLKLEHRILAEFRLNPAIIQCFGAQITQEDGGPRIYNLLLEYAPCGSLSDLIAAAVAALLLPPTSSRKPVRGGRKEEEGLVGLGHGLGWVGFNDVAGYNDVAGQVLFLLGYIRLIRQFCLPHQHLTDFINGVGRRLTTSD</sequence>
<dbReference type="SUPFAM" id="SSF56112">
    <property type="entry name" value="Protein kinase-like (PK-like)"/>
    <property type="match status" value="1"/>
</dbReference>
<dbReference type="PROSITE" id="PS50011">
    <property type="entry name" value="PROTEIN_KINASE_DOM"/>
    <property type="match status" value="1"/>
</dbReference>
<dbReference type="InterPro" id="IPR011009">
    <property type="entry name" value="Kinase-like_dom_sf"/>
</dbReference>
<evidence type="ECO:0000259" key="2">
    <source>
        <dbReference type="PROSITE" id="PS50011"/>
    </source>
</evidence>
<keyword evidence="1" id="KW-0547">Nucleotide-binding</keyword>
<comment type="caution">
    <text evidence="3">The sequence shown here is derived from an EMBL/GenBank/DDBJ whole genome shotgun (WGS) entry which is preliminary data.</text>
</comment>
<evidence type="ECO:0000256" key="1">
    <source>
        <dbReference type="PROSITE-ProRule" id="PRU10141"/>
    </source>
</evidence>
<dbReference type="PROSITE" id="PS00107">
    <property type="entry name" value="PROTEIN_KINASE_ATP"/>
    <property type="match status" value="1"/>
</dbReference>
<protein>
    <recommendedName>
        <fullName evidence="2">Protein kinase domain-containing protein</fullName>
    </recommendedName>
</protein>
<dbReference type="InterPro" id="IPR017441">
    <property type="entry name" value="Protein_kinase_ATP_BS"/>
</dbReference>
<dbReference type="GO" id="GO:0004672">
    <property type="term" value="F:protein kinase activity"/>
    <property type="evidence" value="ECO:0007669"/>
    <property type="project" value="InterPro"/>
</dbReference>
<feature type="domain" description="Protein kinase" evidence="2">
    <location>
        <begin position="24"/>
        <end position="202"/>
    </location>
</feature>
<keyword evidence="1" id="KW-0067">ATP-binding</keyword>
<reference evidence="3" key="1">
    <citation type="submission" date="2022-08" db="EMBL/GenBank/DDBJ databases">
        <authorList>
            <person name="Gutierrez-Valencia J."/>
        </authorList>
    </citation>
    <scope>NUCLEOTIDE SEQUENCE</scope>
</reference>
<dbReference type="Gene3D" id="1.10.510.10">
    <property type="entry name" value="Transferase(Phosphotransferase) domain 1"/>
    <property type="match status" value="1"/>
</dbReference>
<dbReference type="GO" id="GO:0007165">
    <property type="term" value="P:signal transduction"/>
    <property type="evidence" value="ECO:0007669"/>
    <property type="project" value="TreeGrafter"/>
</dbReference>